<name>A0A4Y2J9J8_ARAVE</name>
<gene>
    <name evidence="1" type="ORF">AVEN_165887_1</name>
</gene>
<dbReference type="Proteomes" id="UP000499080">
    <property type="component" value="Unassembled WGS sequence"/>
</dbReference>
<dbReference type="AlphaFoldDB" id="A0A4Y2J9J8"/>
<dbReference type="EMBL" id="BGPR01003324">
    <property type="protein sequence ID" value="GBM86585.1"/>
    <property type="molecule type" value="Genomic_DNA"/>
</dbReference>
<evidence type="ECO:0000313" key="2">
    <source>
        <dbReference type="Proteomes" id="UP000499080"/>
    </source>
</evidence>
<proteinExistence type="predicted"/>
<accession>A0A4Y2J9J8</accession>
<sequence length="117" mass="13425">MDNPNCITLVRRFETPRFIHTVFCSNLFWIVFCQAMSARQAFEHNMKRLVFDVLPDLKLLNNHALLSLLRQVLECISAGMCANNALFLMSNVGNRALFTLRPPVDFTHLVVMSNQLV</sequence>
<protein>
    <submittedName>
        <fullName evidence="1">Uncharacterized protein</fullName>
    </submittedName>
</protein>
<comment type="caution">
    <text evidence="1">The sequence shown here is derived from an EMBL/GenBank/DDBJ whole genome shotgun (WGS) entry which is preliminary data.</text>
</comment>
<organism evidence="1 2">
    <name type="scientific">Araneus ventricosus</name>
    <name type="common">Orbweaver spider</name>
    <name type="synonym">Epeira ventricosa</name>
    <dbReference type="NCBI Taxonomy" id="182803"/>
    <lineage>
        <taxon>Eukaryota</taxon>
        <taxon>Metazoa</taxon>
        <taxon>Ecdysozoa</taxon>
        <taxon>Arthropoda</taxon>
        <taxon>Chelicerata</taxon>
        <taxon>Arachnida</taxon>
        <taxon>Araneae</taxon>
        <taxon>Araneomorphae</taxon>
        <taxon>Entelegynae</taxon>
        <taxon>Araneoidea</taxon>
        <taxon>Araneidae</taxon>
        <taxon>Araneus</taxon>
    </lineage>
</organism>
<reference evidence="1 2" key="1">
    <citation type="journal article" date="2019" name="Sci. Rep.">
        <title>Orb-weaving spider Araneus ventricosus genome elucidates the spidroin gene catalogue.</title>
        <authorList>
            <person name="Kono N."/>
            <person name="Nakamura H."/>
            <person name="Ohtoshi R."/>
            <person name="Moran D.A.P."/>
            <person name="Shinohara A."/>
            <person name="Yoshida Y."/>
            <person name="Fujiwara M."/>
            <person name="Mori M."/>
            <person name="Tomita M."/>
            <person name="Arakawa K."/>
        </authorList>
    </citation>
    <scope>NUCLEOTIDE SEQUENCE [LARGE SCALE GENOMIC DNA]</scope>
</reference>
<keyword evidence="2" id="KW-1185">Reference proteome</keyword>
<evidence type="ECO:0000313" key="1">
    <source>
        <dbReference type="EMBL" id="GBM86585.1"/>
    </source>
</evidence>